<gene>
    <name evidence="3" type="ORF">DW782_04200</name>
    <name evidence="2" type="ORF">GKD59_18120</name>
</gene>
<dbReference type="EMBL" id="QSJN01000002">
    <property type="protein sequence ID" value="RHD77161.1"/>
    <property type="molecule type" value="Genomic_DNA"/>
</dbReference>
<dbReference type="EMBL" id="WKLT01000020">
    <property type="protein sequence ID" value="MRY59787.1"/>
    <property type="molecule type" value="Genomic_DNA"/>
</dbReference>
<name>A0A3R6F5B8_PARDI</name>
<organism evidence="2 5">
    <name type="scientific">Parabacteroides distasonis</name>
    <dbReference type="NCBI Taxonomy" id="823"/>
    <lineage>
        <taxon>Bacteria</taxon>
        <taxon>Pseudomonadati</taxon>
        <taxon>Bacteroidota</taxon>
        <taxon>Bacteroidia</taxon>
        <taxon>Bacteroidales</taxon>
        <taxon>Tannerellaceae</taxon>
        <taxon>Parabacteroides</taxon>
    </lineage>
</organism>
<dbReference type="Proteomes" id="UP000284660">
    <property type="component" value="Unassembled WGS sequence"/>
</dbReference>
<evidence type="ECO:0000313" key="4">
    <source>
        <dbReference type="Proteomes" id="UP000284660"/>
    </source>
</evidence>
<dbReference type="AlphaFoldDB" id="A0A3R6F5B8"/>
<comment type="caution">
    <text evidence="2">The sequence shown here is derived from an EMBL/GenBank/DDBJ whole genome shotgun (WGS) entry which is preliminary data.</text>
</comment>
<feature type="compositionally biased region" description="Polar residues" evidence="1">
    <location>
        <begin position="318"/>
        <end position="331"/>
    </location>
</feature>
<evidence type="ECO:0000256" key="1">
    <source>
        <dbReference type="SAM" id="MobiDB-lite"/>
    </source>
</evidence>
<dbReference type="Pfam" id="PF13149">
    <property type="entry name" value="Mfa_like_1"/>
    <property type="match status" value="1"/>
</dbReference>
<reference evidence="3 4" key="1">
    <citation type="submission" date="2018-08" db="EMBL/GenBank/DDBJ databases">
        <title>A genome reference for cultivated species of the human gut microbiota.</title>
        <authorList>
            <person name="Zou Y."/>
            <person name="Xue W."/>
            <person name="Luo G."/>
        </authorList>
    </citation>
    <scope>NUCLEOTIDE SEQUENCE [LARGE SCALE GENOMIC DNA]</scope>
    <source>
        <strain evidence="3 4">AM30-4</strain>
    </source>
</reference>
<evidence type="ECO:0000313" key="3">
    <source>
        <dbReference type="EMBL" id="RHD77161.1"/>
    </source>
</evidence>
<sequence length="343" mass="38436">MRTIYSYIVYIILLLQLNSCNNEGLMYEYEHSTPIKFSSSCINVSTKSQGIIENNKLPKGSNISIFSIQHPENTTINLWEPILFDNIKGISNFNGDIEYNNTYYFPDKEQLDFFAIYPFLSFPTIGSDYGNTQYTTVTLKDNTVDQYDLMYASLLNQSKKSSVLVFEFHHLLTQITINIIKNTGVTIDLPLTKVQIVAPQSATLDIWHGQLSDIAGQTTYTLDTNTTLSNGDNSIPGQFLLFPQKANEMILTFGNDESNVFHVALSDEPRTWEAGVNYQYDITINRNIPEITSPEVPVDDNATPNEEVNNGGEIPETPTDSTATASQTKASGPNPYHIHLSID</sequence>
<dbReference type="CDD" id="cd13121">
    <property type="entry name" value="BF2867_like_C"/>
    <property type="match status" value="1"/>
</dbReference>
<feature type="region of interest" description="Disordered" evidence="1">
    <location>
        <begin position="291"/>
        <end position="343"/>
    </location>
</feature>
<dbReference type="RefSeq" id="WP_008779078.1">
    <property type="nucleotide sequence ID" value="NZ_AP019729.1"/>
</dbReference>
<accession>A0A3R6F5B8</accession>
<dbReference type="InterPro" id="IPR025049">
    <property type="entry name" value="Mfa-like_1"/>
</dbReference>
<dbReference type="Gene3D" id="2.60.40.2630">
    <property type="match status" value="1"/>
</dbReference>
<dbReference type="Gene3D" id="2.60.40.2620">
    <property type="entry name" value="Fimbrillin-like"/>
    <property type="match status" value="1"/>
</dbReference>
<evidence type="ECO:0000313" key="5">
    <source>
        <dbReference type="Proteomes" id="UP000463337"/>
    </source>
</evidence>
<dbReference type="InterPro" id="IPR042278">
    <property type="entry name" value="Mfa-like_1_N"/>
</dbReference>
<protein>
    <submittedName>
        <fullName evidence="2">Fimbrillin family protein</fullName>
    </submittedName>
</protein>
<reference evidence="2 5" key="2">
    <citation type="journal article" date="2019" name="Nat. Med.">
        <title>A library of human gut bacterial isolates paired with longitudinal multiomics data enables mechanistic microbiome research.</title>
        <authorList>
            <person name="Poyet M."/>
            <person name="Groussin M."/>
            <person name="Gibbons S.M."/>
            <person name="Avila-Pacheco J."/>
            <person name="Jiang X."/>
            <person name="Kearney S.M."/>
            <person name="Perrotta A.R."/>
            <person name="Berdy B."/>
            <person name="Zhao S."/>
            <person name="Lieberman T.D."/>
            <person name="Swanson P.K."/>
            <person name="Smith M."/>
            <person name="Roesemann S."/>
            <person name="Alexander J.E."/>
            <person name="Rich S.A."/>
            <person name="Livny J."/>
            <person name="Vlamakis H."/>
            <person name="Clish C."/>
            <person name="Bullock K."/>
            <person name="Deik A."/>
            <person name="Scott J."/>
            <person name="Pierce K.A."/>
            <person name="Xavier R.J."/>
            <person name="Alm E.J."/>
        </authorList>
    </citation>
    <scope>NUCLEOTIDE SEQUENCE [LARGE SCALE GENOMIC DNA]</scope>
    <source>
        <strain evidence="2 5">BIOML-A41</strain>
    </source>
</reference>
<evidence type="ECO:0000313" key="2">
    <source>
        <dbReference type="EMBL" id="MRY59787.1"/>
    </source>
</evidence>
<dbReference type="CDD" id="cd13120">
    <property type="entry name" value="BF2867_like_N"/>
    <property type="match status" value="1"/>
</dbReference>
<proteinExistence type="predicted"/>
<dbReference type="Proteomes" id="UP000463337">
    <property type="component" value="Unassembled WGS sequence"/>
</dbReference>